<evidence type="ECO:0000256" key="3">
    <source>
        <dbReference type="ARBA" id="ARBA00022795"/>
    </source>
</evidence>
<dbReference type="KEGG" id="tvd:SG34_021965"/>
<evidence type="ECO:0000313" key="6">
    <source>
        <dbReference type="Proteomes" id="UP000032352"/>
    </source>
</evidence>
<accession>A0AAF0C843</accession>
<reference evidence="5 6" key="2">
    <citation type="journal article" date="2022" name="Mar. Drugs">
        <title>Bioassay-Guided Fractionation Leads to the Detection of Cholic Acid Generated by the Rare Thalassomonas sp.</title>
        <authorList>
            <person name="Pheiffer F."/>
            <person name="Schneider Y.K."/>
            <person name="Hansen E.H."/>
            <person name="Andersen J.H."/>
            <person name="Isaksson J."/>
            <person name="Busche T."/>
            <person name="R C."/>
            <person name="Kalinowski J."/>
            <person name="Zyl L.V."/>
            <person name="Trindade M."/>
        </authorList>
    </citation>
    <scope>NUCLEOTIDE SEQUENCE [LARGE SCALE GENOMIC DNA]</scope>
    <source>
        <strain evidence="5 6">XOM25</strain>
    </source>
</reference>
<keyword evidence="6" id="KW-1185">Reference proteome</keyword>
<dbReference type="InterPro" id="IPR036679">
    <property type="entry name" value="FlgN-like_sf"/>
</dbReference>
<feature type="region of interest" description="Disordered" evidence="4">
    <location>
        <begin position="119"/>
        <end position="143"/>
    </location>
</feature>
<dbReference type="Gene3D" id="1.20.58.300">
    <property type="entry name" value="FlgN-like"/>
    <property type="match status" value="1"/>
</dbReference>
<keyword evidence="3" id="KW-1005">Bacterial flagellum biogenesis</keyword>
<evidence type="ECO:0000256" key="4">
    <source>
        <dbReference type="SAM" id="MobiDB-lite"/>
    </source>
</evidence>
<evidence type="ECO:0000256" key="2">
    <source>
        <dbReference type="ARBA" id="ARBA00007703"/>
    </source>
</evidence>
<keyword evidence="5" id="KW-0966">Cell projection</keyword>
<evidence type="ECO:0000256" key="1">
    <source>
        <dbReference type="ARBA" id="ARBA00002397"/>
    </source>
</evidence>
<dbReference type="SUPFAM" id="SSF140566">
    <property type="entry name" value="FlgN-like"/>
    <property type="match status" value="1"/>
</dbReference>
<feature type="compositionally biased region" description="Low complexity" evidence="4">
    <location>
        <begin position="134"/>
        <end position="143"/>
    </location>
</feature>
<dbReference type="EMBL" id="CP059733">
    <property type="protein sequence ID" value="WDE04006.1"/>
    <property type="molecule type" value="Genomic_DNA"/>
</dbReference>
<sequence>MSADHTPEQLLARQLSQLQALEKLLLSEKDIIIKHSPDALNEITAKKNDLLTAIQTLDNQIGQNRQFIQDKRDGKFSRELEEIATVLESCQQQNQLNGQIIQQSQLTVERMKTTLLESHSKTSLTYDSKGKKSGGLSSLGLKA</sequence>
<organism evidence="5 6">
    <name type="scientific">Thalassomonas viridans</name>
    <dbReference type="NCBI Taxonomy" id="137584"/>
    <lineage>
        <taxon>Bacteria</taxon>
        <taxon>Pseudomonadati</taxon>
        <taxon>Pseudomonadota</taxon>
        <taxon>Gammaproteobacteria</taxon>
        <taxon>Alteromonadales</taxon>
        <taxon>Colwelliaceae</taxon>
        <taxon>Thalassomonas</taxon>
    </lineage>
</organism>
<dbReference type="Pfam" id="PF05130">
    <property type="entry name" value="FlgN"/>
    <property type="match status" value="1"/>
</dbReference>
<reference evidence="5 6" key="1">
    <citation type="journal article" date="2015" name="Genome Announc.">
        <title>Draft Genome Sequences of Marine Isolates of Thalassomonas viridans and Thalassomonas actiniarum.</title>
        <authorList>
            <person name="Olonade I."/>
            <person name="van Zyl L.J."/>
            <person name="Trindade M."/>
        </authorList>
    </citation>
    <scope>NUCLEOTIDE SEQUENCE [LARGE SCALE GENOMIC DNA]</scope>
    <source>
        <strain evidence="5 6">XOM25</strain>
    </source>
</reference>
<dbReference type="Proteomes" id="UP000032352">
    <property type="component" value="Chromosome"/>
</dbReference>
<dbReference type="RefSeq" id="WP_044836512.1">
    <property type="nucleotide sequence ID" value="NZ_CP059733.1"/>
</dbReference>
<evidence type="ECO:0000313" key="5">
    <source>
        <dbReference type="EMBL" id="WDE04006.1"/>
    </source>
</evidence>
<dbReference type="AlphaFoldDB" id="A0AAF0C843"/>
<keyword evidence="5" id="KW-0282">Flagellum</keyword>
<protein>
    <submittedName>
        <fullName evidence="5">Flagellar protein FlgN</fullName>
    </submittedName>
</protein>
<gene>
    <name evidence="5" type="ORF">SG34_021965</name>
</gene>
<dbReference type="InterPro" id="IPR007809">
    <property type="entry name" value="FlgN-like"/>
</dbReference>
<proteinExistence type="inferred from homology"/>
<name>A0AAF0C843_9GAMM</name>
<comment type="similarity">
    <text evidence="2">Belongs to the FlgN family.</text>
</comment>
<keyword evidence="5" id="KW-0969">Cilium</keyword>
<dbReference type="GO" id="GO:0044780">
    <property type="term" value="P:bacterial-type flagellum assembly"/>
    <property type="evidence" value="ECO:0007669"/>
    <property type="project" value="InterPro"/>
</dbReference>
<comment type="function">
    <text evidence="1">Required for the efficient initiation of filament assembly.</text>
</comment>